<evidence type="ECO:0000256" key="3">
    <source>
        <dbReference type="SAM" id="SignalP"/>
    </source>
</evidence>
<feature type="region of interest" description="Disordered" evidence="1">
    <location>
        <begin position="636"/>
        <end position="657"/>
    </location>
</feature>
<evidence type="ECO:0000259" key="4">
    <source>
        <dbReference type="Pfam" id="PF26010"/>
    </source>
</evidence>
<evidence type="ECO:0000256" key="2">
    <source>
        <dbReference type="SAM" id="Phobius"/>
    </source>
</evidence>
<dbReference type="SMART" id="SM01411">
    <property type="entry name" value="Ephrin_rec_like"/>
    <property type="match status" value="1"/>
</dbReference>
<evidence type="ECO:0000313" key="5">
    <source>
        <dbReference type="EMBL" id="EFJ14465.1"/>
    </source>
</evidence>
<dbReference type="KEGG" id="smo:SELMODRAFT_120214"/>
<dbReference type="Pfam" id="PF26010">
    <property type="entry name" value="DUF8003"/>
    <property type="match status" value="1"/>
</dbReference>
<evidence type="ECO:0000313" key="6">
    <source>
        <dbReference type="Proteomes" id="UP000001514"/>
    </source>
</evidence>
<dbReference type="InterPro" id="IPR058316">
    <property type="entry name" value="DUF8003"/>
</dbReference>
<organism evidence="6">
    <name type="scientific">Selaginella moellendorffii</name>
    <name type="common">Spikemoss</name>
    <dbReference type="NCBI Taxonomy" id="88036"/>
    <lineage>
        <taxon>Eukaryota</taxon>
        <taxon>Viridiplantae</taxon>
        <taxon>Streptophyta</taxon>
        <taxon>Embryophyta</taxon>
        <taxon>Tracheophyta</taxon>
        <taxon>Lycopodiopsida</taxon>
        <taxon>Selaginellales</taxon>
        <taxon>Selaginellaceae</taxon>
        <taxon>Selaginella</taxon>
    </lineage>
</organism>
<feature type="domain" description="DUF8003" evidence="4">
    <location>
        <begin position="779"/>
        <end position="853"/>
    </location>
</feature>
<dbReference type="STRING" id="88036.D8SMB7"/>
<dbReference type="Gramene" id="EFJ14465">
    <property type="protein sequence ID" value="EFJ14465"/>
    <property type="gene ID" value="SELMODRAFT_120214"/>
</dbReference>
<dbReference type="HOGENOM" id="CLU_005411_0_0_1"/>
<dbReference type="EMBL" id="GL377627">
    <property type="protein sequence ID" value="EFJ14465.1"/>
    <property type="molecule type" value="Genomic_DNA"/>
</dbReference>
<keyword evidence="2" id="KW-0812">Transmembrane</keyword>
<keyword evidence="2" id="KW-1133">Transmembrane helix</keyword>
<protein>
    <recommendedName>
        <fullName evidence="4">DUF8003 domain-containing protein</fullName>
    </recommendedName>
</protein>
<keyword evidence="3" id="KW-0732">Signal</keyword>
<name>D8SMB7_SELML</name>
<sequence>MELKAILLGVLALWLTLGSFSIEFSSAHNIVNDFQAQASHLGCSPFAKSSPVHCEEDLHGTGSFDTTCYLEESVSVDRDLCIAGAGNLSISSDVTLDCPFSGCTIVASLSGDVILGVNASIVAGTIVIQAENTYLRANSSLSSLGLGGAPPAQTSGTPSGLEGAGGGHGGRGACCATKDQGDIWGGDVYAWSSLATPWCHGSRGGSTSETVNYSGGGGGRINVTVMHALELNGTISADGGSGGEKGGGGSGGSVIVGAARLTGVGTLTARGGDGRGGGGGGRVAVKCYRQEDVSIYVHGGSSFGCPENAGAAGTLFYVVRQSLTISNNNKSTVTDTPLLDFPTHPLWVDVEVLCRARVVVPLLWSRVLVRGQISLSYEGTLIFGLAHYPSSEFELVAEEVVMENSIIKVYGALKLSVKMLLMWNSILQIDGGGDVMVSTSTMEASNLVFIRGKSALQSNTNLGIHGQGMLKLAGAGDYIRAQRLFLSLFYNIHIGPGAMLLAPPDETTTTDESSKLYCDTSKCPAEIINPPEDCTLNVSLPFTLQICRVEDIAIDGVIRGSVVHLQRGRTVTVNPGGLISAAGLGCKGGLGKGHSSSSGAGGGGGFGGRGGKGYYKGSWSEGGDTYGKKTLPCELGSGGGNSSTSSKSSSGGGVIVMGSQNHPLSTLEVYGTISADGGSLTNSSGSDAKEETGAGGGSGGSVLLFLQNLALQNGSVLSAGGGEGGYVGGGGGGGGRVHFHWSNVPTGDDFVAIATIKGLIHTKGGNGGDIGYAGDDGTITGKECPSGLFGVFCMECPVGTYKNDSGSDASLCKPCPPEKLPRRASYVYVRGGALKPTCPYQCNSDKYRMPNCYTPLEELIYALGGPWLFTLLLSGLMIALALVLSIARAKLVGTDDFSGPTPAPQGAHIDHSFPFLESLNEVLETTRVEESQSHVHRMFFMGCNSFAEPWHLPHSPPEQIVDLVYEDAFNRFVDEINCLAAYQWWEGSVYSILCFAAYPVGWSWQQWRRRRKVQQLREFVRSEYDHACLRSCRSRALYEGLKVAATAELVLGYIDVFLGGDEKRPDLPPKLMQRLPMSIIFGGDGSYMAPYHLHSDNLLTSLMGQAIPATIWYRMVAGLNAQLRLVRKGRLRSTLIPVIEWLNSHANPRLEHHGVAVRLAWFQATASGYYQLGLVLNTAESFSSMPLDSMASLWSQHPSEWLFFECRTNNGVQAPLLSSERQHEQTPRLRRAGGGLIDTVTLRTLEDSRDILYPLSLLLQNTRCVGHHALVGLVISILLLADFSLTLLLLLQFYSISLDAFLVVLLVLPLASLLPFPTGINALFSHGPRKAAGLARVYNLWNMTSLTNTVAAFLSGFFHYKVKFSSKNLSSLVSLAFSSEENNWWLIPVALLVCKCTQARIVDWHAANLEIQDRTVYTEDPAKFWEA</sequence>
<dbReference type="PANTHER" id="PTHR31513:SF2">
    <property type="entry name" value="MRAZ"/>
    <property type="match status" value="1"/>
</dbReference>
<evidence type="ECO:0000256" key="1">
    <source>
        <dbReference type="SAM" id="MobiDB-lite"/>
    </source>
</evidence>
<reference evidence="5 6" key="1">
    <citation type="journal article" date="2011" name="Science">
        <title>The Selaginella genome identifies genetic changes associated with the evolution of vascular plants.</title>
        <authorList>
            <person name="Banks J.A."/>
            <person name="Nishiyama T."/>
            <person name="Hasebe M."/>
            <person name="Bowman J.L."/>
            <person name="Gribskov M."/>
            <person name="dePamphilis C."/>
            <person name="Albert V.A."/>
            <person name="Aono N."/>
            <person name="Aoyama T."/>
            <person name="Ambrose B.A."/>
            <person name="Ashton N.W."/>
            <person name="Axtell M.J."/>
            <person name="Barker E."/>
            <person name="Barker M.S."/>
            <person name="Bennetzen J.L."/>
            <person name="Bonawitz N.D."/>
            <person name="Chapple C."/>
            <person name="Cheng C."/>
            <person name="Correa L.G."/>
            <person name="Dacre M."/>
            <person name="DeBarry J."/>
            <person name="Dreyer I."/>
            <person name="Elias M."/>
            <person name="Engstrom E.M."/>
            <person name="Estelle M."/>
            <person name="Feng L."/>
            <person name="Finet C."/>
            <person name="Floyd S.K."/>
            <person name="Frommer W.B."/>
            <person name="Fujita T."/>
            <person name="Gramzow L."/>
            <person name="Gutensohn M."/>
            <person name="Harholt J."/>
            <person name="Hattori M."/>
            <person name="Heyl A."/>
            <person name="Hirai T."/>
            <person name="Hiwatashi Y."/>
            <person name="Ishikawa M."/>
            <person name="Iwata M."/>
            <person name="Karol K.G."/>
            <person name="Koehler B."/>
            <person name="Kolukisaoglu U."/>
            <person name="Kubo M."/>
            <person name="Kurata T."/>
            <person name="Lalonde S."/>
            <person name="Li K."/>
            <person name="Li Y."/>
            <person name="Litt A."/>
            <person name="Lyons E."/>
            <person name="Manning G."/>
            <person name="Maruyama T."/>
            <person name="Michael T.P."/>
            <person name="Mikami K."/>
            <person name="Miyazaki S."/>
            <person name="Morinaga S."/>
            <person name="Murata T."/>
            <person name="Mueller-Roeber B."/>
            <person name="Nelson D.R."/>
            <person name="Obara M."/>
            <person name="Oguri Y."/>
            <person name="Olmstead R.G."/>
            <person name="Onodera N."/>
            <person name="Petersen B.L."/>
            <person name="Pils B."/>
            <person name="Prigge M."/>
            <person name="Rensing S.A."/>
            <person name="Riano-Pachon D.M."/>
            <person name="Roberts A.W."/>
            <person name="Sato Y."/>
            <person name="Scheller H.V."/>
            <person name="Schulz B."/>
            <person name="Schulz C."/>
            <person name="Shakirov E.V."/>
            <person name="Shibagaki N."/>
            <person name="Shinohara N."/>
            <person name="Shippen D.E."/>
            <person name="Soerensen I."/>
            <person name="Sotooka R."/>
            <person name="Sugimoto N."/>
            <person name="Sugita M."/>
            <person name="Sumikawa N."/>
            <person name="Tanurdzic M."/>
            <person name="Theissen G."/>
            <person name="Ulvskov P."/>
            <person name="Wakazuki S."/>
            <person name="Weng J.K."/>
            <person name="Willats W.W."/>
            <person name="Wipf D."/>
            <person name="Wolf P.G."/>
            <person name="Yang L."/>
            <person name="Zimmer A.D."/>
            <person name="Zhu Q."/>
            <person name="Mitros T."/>
            <person name="Hellsten U."/>
            <person name="Loque D."/>
            <person name="Otillar R."/>
            <person name="Salamov A."/>
            <person name="Schmutz J."/>
            <person name="Shapiro H."/>
            <person name="Lindquist E."/>
            <person name="Lucas S."/>
            <person name="Rokhsar D."/>
            <person name="Grigoriev I.V."/>
        </authorList>
    </citation>
    <scope>NUCLEOTIDE SEQUENCE [LARGE SCALE GENOMIC DNA]</scope>
</reference>
<gene>
    <name evidence="5" type="ORF">SELMODRAFT_120214</name>
</gene>
<dbReference type="FunCoup" id="D8SMB7">
    <property type="interactions" value="892"/>
</dbReference>
<feature type="transmembrane region" description="Helical" evidence="2">
    <location>
        <begin position="1337"/>
        <end position="1360"/>
    </location>
</feature>
<keyword evidence="6" id="KW-1185">Reference proteome</keyword>
<dbReference type="OMA" id="YSYSMID"/>
<dbReference type="InParanoid" id="D8SMB7"/>
<feature type="region of interest" description="Disordered" evidence="1">
    <location>
        <begin position="146"/>
        <end position="165"/>
    </location>
</feature>
<proteinExistence type="predicted"/>
<dbReference type="eggNOG" id="ENOG502QUFZ">
    <property type="taxonomic scope" value="Eukaryota"/>
</dbReference>
<feature type="transmembrane region" description="Helical" evidence="2">
    <location>
        <begin position="859"/>
        <end position="884"/>
    </location>
</feature>
<feature type="signal peptide" evidence="3">
    <location>
        <begin position="1"/>
        <end position="27"/>
    </location>
</feature>
<feature type="transmembrane region" description="Helical" evidence="2">
    <location>
        <begin position="1269"/>
        <end position="1294"/>
    </location>
</feature>
<keyword evidence="2" id="KW-0472">Membrane</keyword>
<feature type="chain" id="PRO_5003122846" description="DUF8003 domain-containing protein" evidence="3">
    <location>
        <begin position="28"/>
        <end position="1427"/>
    </location>
</feature>
<dbReference type="Proteomes" id="UP000001514">
    <property type="component" value="Unassembled WGS sequence"/>
</dbReference>
<feature type="transmembrane region" description="Helical" evidence="2">
    <location>
        <begin position="1300"/>
        <end position="1325"/>
    </location>
</feature>
<dbReference type="PANTHER" id="PTHR31513">
    <property type="entry name" value="EPHRIN TYPE-B RECEPTOR"/>
    <property type="match status" value="1"/>
</dbReference>
<accession>D8SMB7</accession>